<dbReference type="PANTHER" id="PTHR11537:SF254">
    <property type="entry name" value="POTASSIUM VOLTAGE-GATED CHANNEL PROTEIN SHAB"/>
    <property type="match status" value="1"/>
</dbReference>
<evidence type="ECO:0000259" key="10">
    <source>
        <dbReference type="Pfam" id="PF07885"/>
    </source>
</evidence>
<dbReference type="InterPro" id="IPR013099">
    <property type="entry name" value="K_chnl_dom"/>
</dbReference>
<dbReference type="Proteomes" id="UP001074446">
    <property type="component" value="Unassembled WGS sequence"/>
</dbReference>
<dbReference type="GO" id="GO:0001508">
    <property type="term" value="P:action potential"/>
    <property type="evidence" value="ECO:0007669"/>
    <property type="project" value="TreeGrafter"/>
</dbReference>
<evidence type="ECO:0000256" key="6">
    <source>
        <dbReference type="ARBA" id="ARBA00023136"/>
    </source>
</evidence>
<evidence type="ECO:0000256" key="9">
    <source>
        <dbReference type="SAM" id="Phobius"/>
    </source>
</evidence>
<dbReference type="EMBL" id="JAPVER010000020">
    <property type="protein sequence ID" value="MCZ3366960.1"/>
    <property type="molecule type" value="Genomic_DNA"/>
</dbReference>
<gene>
    <name evidence="12" type="ORF">O3H35_14675</name>
    <name evidence="11" type="ORF">O3H54_13820</name>
</gene>
<evidence type="ECO:0000256" key="3">
    <source>
        <dbReference type="ARBA" id="ARBA00022692"/>
    </source>
</evidence>
<dbReference type="SUPFAM" id="SSF81324">
    <property type="entry name" value="Voltage-gated potassium channels"/>
    <property type="match status" value="1"/>
</dbReference>
<keyword evidence="7" id="KW-0407">Ion channel</keyword>
<dbReference type="EMBL" id="JAPVES010000030">
    <property type="protein sequence ID" value="MCZ3373893.1"/>
    <property type="molecule type" value="Genomic_DNA"/>
</dbReference>
<keyword evidence="2" id="KW-0813">Transport</keyword>
<keyword evidence="5" id="KW-0406">Ion transport</keyword>
<dbReference type="RefSeq" id="WP_048080669.1">
    <property type="nucleotide sequence ID" value="NZ_JAPVER010000020.1"/>
</dbReference>
<evidence type="ECO:0000256" key="1">
    <source>
        <dbReference type="ARBA" id="ARBA00004141"/>
    </source>
</evidence>
<dbReference type="PANTHER" id="PTHR11537">
    <property type="entry name" value="VOLTAGE-GATED POTASSIUM CHANNEL"/>
    <property type="match status" value="1"/>
</dbReference>
<dbReference type="GO" id="GO:0005249">
    <property type="term" value="F:voltage-gated potassium channel activity"/>
    <property type="evidence" value="ECO:0007669"/>
    <property type="project" value="InterPro"/>
</dbReference>
<feature type="transmembrane region" description="Helical" evidence="9">
    <location>
        <begin position="189"/>
        <end position="214"/>
    </location>
</feature>
<comment type="caution">
    <text evidence="12">The sequence shown here is derived from an EMBL/GenBank/DDBJ whole genome shotgun (WGS) entry which is preliminary data.</text>
</comment>
<evidence type="ECO:0000313" key="11">
    <source>
        <dbReference type="EMBL" id="MCZ3366960.1"/>
    </source>
</evidence>
<keyword evidence="4 9" id="KW-1133">Transmembrane helix</keyword>
<feature type="transmembrane region" description="Helical" evidence="9">
    <location>
        <begin position="38"/>
        <end position="58"/>
    </location>
</feature>
<feature type="transmembrane region" description="Helical" evidence="9">
    <location>
        <begin position="95"/>
        <end position="111"/>
    </location>
</feature>
<evidence type="ECO:0000256" key="4">
    <source>
        <dbReference type="ARBA" id="ARBA00022989"/>
    </source>
</evidence>
<evidence type="ECO:0000256" key="5">
    <source>
        <dbReference type="ARBA" id="ARBA00023065"/>
    </source>
</evidence>
<reference evidence="12" key="1">
    <citation type="submission" date="2022-12" db="EMBL/GenBank/DDBJ databases">
        <title>Reclassification of two methanogenic archaea species isolated from the Kolyma lowland permafrost.</title>
        <authorList>
            <person name="Trubitsyn V.E."/>
            <person name="Rivkina E.M."/>
            <person name="Shcherbakova V.A."/>
        </authorList>
    </citation>
    <scope>NUCLEOTIDE SEQUENCE</scope>
    <source>
        <strain evidence="11">M2</strain>
        <strain evidence="12">MK4</strain>
    </source>
</reference>
<protein>
    <submittedName>
        <fullName evidence="12">Ion channel</fullName>
    </submittedName>
</protein>
<organism evidence="12">
    <name type="scientific">Methanobacterium veterum</name>
    <dbReference type="NCBI Taxonomy" id="408577"/>
    <lineage>
        <taxon>Archaea</taxon>
        <taxon>Methanobacteriati</taxon>
        <taxon>Methanobacteriota</taxon>
        <taxon>Methanomada group</taxon>
        <taxon>Methanobacteria</taxon>
        <taxon>Methanobacteriales</taxon>
        <taxon>Methanobacteriaceae</taxon>
        <taxon>Methanobacterium</taxon>
    </lineage>
</organism>
<keyword evidence="6 9" id="KW-0472">Membrane</keyword>
<evidence type="ECO:0000256" key="2">
    <source>
        <dbReference type="ARBA" id="ARBA00022448"/>
    </source>
</evidence>
<proteinExistence type="predicted"/>
<feature type="transmembrane region" description="Helical" evidence="9">
    <location>
        <begin position="131"/>
        <end position="150"/>
    </location>
</feature>
<keyword evidence="13" id="KW-1185">Reference proteome</keyword>
<comment type="subcellular location">
    <subcellularLocation>
        <location evidence="1">Membrane</location>
        <topology evidence="1">Multi-pass membrane protein</topology>
    </subcellularLocation>
</comment>
<feature type="transmembrane region" description="Helical" evidence="9">
    <location>
        <begin position="7"/>
        <end position="32"/>
    </location>
</feature>
<evidence type="ECO:0000313" key="12">
    <source>
        <dbReference type="EMBL" id="MCZ3373893.1"/>
    </source>
</evidence>
<sequence>MQRNFKLVFNALLFVSIFMDILILIFLALDFALSLKPVILSLVNFDIIVSLLIILQSAQWIKKQEHKKRYLAKNWIYIPAMIPFAYLIILLSPHMHYLVVILLLFRIYALFKYAMKIKDIIHITEKTRLDYATFVLVGTFVFGSLLFFWVESPVNPQASTLDDAAYFMIVTMSTVGYGNIVPYTGIGRFISVIAIIVGVGYAGWVTAAIATSLIEQLREERKTESEKEVKSMEIILDKLGKIEKELEELKSQKNK</sequence>
<evidence type="ECO:0000313" key="13">
    <source>
        <dbReference type="Proteomes" id="UP001068021"/>
    </source>
</evidence>
<accession>A0A9E5A942</accession>
<dbReference type="AlphaFoldDB" id="A0A9E5A942"/>
<dbReference type="InterPro" id="IPR028325">
    <property type="entry name" value="VG_K_chnl"/>
</dbReference>
<keyword evidence="8" id="KW-0175">Coiled coil</keyword>
<dbReference type="GO" id="GO:0008076">
    <property type="term" value="C:voltage-gated potassium channel complex"/>
    <property type="evidence" value="ECO:0007669"/>
    <property type="project" value="InterPro"/>
</dbReference>
<feature type="coiled-coil region" evidence="8">
    <location>
        <begin position="207"/>
        <end position="252"/>
    </location>
</feature>
<dbReference type="Gene3D" id="1.10.287.70">
    <property type="match status" value="1"/>
</dbReference>
<name>A0A9E5A942_9EURY</name>
<evidence type="ECO:0000256" key="7">
    <source>
        <dbReference type="ARBA" id="ARBA00023303"/>
    </source>
</evidence>
<dbReference type="Proteomes" id="UP001068021">
    <property type="component" value="Unassembled WGS sequence"/>
</dbReference>
<evidence type="ECO:0000256" key="8">
    <source>
        <dbReference type="SAM" id="Coils"/>
    </source>
</evidence>
<feature type="domain" description="Potassium channel" evidence="10">
    <location>
        <begin position="135"/>
        <end position="213"/>
    </location>
</feature>
<dbReference type="Pfam" id="PF07885">
    <property type="entry name" value="Ion_trans_2"/>
    <property type="match status" value="1"/>
</dbReference>
<feature type="transmembrane region" description="Helical" evidence="9">
    <location>
        <begin position="70"/>
        <end position="89"/>
    </location>
</feature>
<keyword evidence="3 9" id="KW-0812">Transmembrane</keyword>